<dbReference type="AlphaFoldDB" id="A0AAD8A2L0"/>
<name>A0AAD8A2L0_DIPPU</name>
<dbReference type="EMBL" id="JASPKZ010004202">
    <property type="protein sequence ID" value="KAJ9590582.1"/>
    <property type="molecule type" value="Genomic_DNA"/>
</dbReference>
<evidence type="ECO:0000256" key="7">
    <source>
        <dbReference type="ARBA" id="ARBA00023157"/>
    </source>
</evidence>
<accession>A0AAD8A2L0</accession>
<evidence type="ECO:0000256" key="8">
    <source>
        <dbReference type="SAM" id="MobiDB-lite"/>
    </source>
</evidence>
<evidence type="ECO:0000256" key="6">
    <source>
        <dbReference type="ARBA" id="ARBA00023136"/>
    </source>
</evidence>
<evidence type="ECO:0000256" key="4">
    <source>
        <dbReference type="ARBA" id="ARBA00022692"/>
    </source>
</evidence>
<keyword evidence="5 9" id="KW-1133">Transmembrane helix</keyword>
<evidence type="ECO:0000256" key="3">
    <source>
        <dbReference type="ARBA" id="ARBA00022475"/>
    </source>
</evidence>
<proteinExistence type="inferred from homology"/>
<feature type="transmembrane region" description="Helical" evidence="9">
    <location>
        <begin position="134"/>
        <end position="152"/>
    </location>
</feature>
<dbReference type="Proteomes" id="UP001233999">
    <property type="component" value="Unassembled WGS sequence"/>
</dbReference>
<sequence length="646" mass="71473">WILVSNEIAQGVFGLIISFCCSRGNRPGWISACVTFQALTCFLLMLPQLVHNSQQDSSTVPNRIQEAVCHVDSTRSPQPEPDTCYFTLTLMFLIQFGAGFGGIALLSHGIAYIDDNVTKKTSPAFIGQVIALRYLGPQLGMTLAWRCMSVYAGPLEQEPDPDSSQWIGAWWLGWPILSTLMFILAIIVGMFPKQLPSQAVKEMAASIVDLARGVTIQEPVDPKLTNTGFWWSLRRLLTNKIIVLNTLATLFLVTAMENYLAFEDKYLESKYYIPRPQQGTGGFQDPWTSRLIISLLKPSLVALHIMVSGLFISRMRMRAGRITALHTFIALSVAIFMFSRTFTNCPSLQIQGQNKGRFQLLQTCNRQCSCPASTVFSPVCSQEGSLLFYSACHAGCADVQHVDDIKKFAFSSADESYLGNSTINKAKGGPCNNPDCNSSWVLNQCFTVLTAAMVGMRLVGNIIITFRSVQPGDKSLAVGLELTLVGLLAYIPGRLLYQLMADTSCMYNGGSSSEECKLYDAEAFGLKLNLTSGCLMLVCAVLSGAVWYFARDLDLFGSDVSEDGDELELGPITRRRDSKVSSRQATPHPNRRNNTEDEGTVQDEIDRMKRQNADPELRLNLMDLSDHMEDSMEVSTPVRRNEASIF</sequence>
<evidence type="ECO:0000256" key="1">
    <source>
        <dbReference type="ARBA" id="ARBA00004651"/>
    </source>
</evidence>
<evidence type="ECO:0000256" key="9">
    <source>
        <dbReference type="SAM" id="Phobius"/>
    </source>
</evidence>
<feature type="transmembrane region" description="Helical" evidence="9">
    <location>
        <begin position="241"/>
        <end position="262"/>
    </location>
</feature>
<keyword evidence="6 9" id="KW-0472">Membrane</keyword>
<dbReference type="CDD" id="cd17336">
    <property type="entry name" value="MFS_SLCO_OATP"/>
    <property type="match status" value="1"/>
</dbReference>
<protein>
    <recommendedName>
        <fullName evidence="10">Kazal-like domain-containing protein</fullName>
    </recommendedName>
</protein>
<dbReference type="InterPro" id="IPR004156">
    <property type="entry name" value="OATP"/>
</dbReference>
<reference evidence="11" key="1">
    <citation type="journal article" date="2023" name="IScience">
        <title>Live-bearing cockroach genome reveals convergent evolutionary mechanisms linked to viviparity in insects and beyond.</title>
        <authorList>
            <person name="Fouks B."/>
            <person name="Harrison M.C."/>
            <person name="Mikhailova A.A."/>
            <person name="Marchal E."/>
            <person name="English S."/>
            <person name="Carruthers M."/>
            <person name="Jennings E.C."/>
            <person name="Chiamaka E.L."/>
            <person name="Frigard R.A."/>
            <person name="Pippel M."/>
            <person name="Attardo G.M."/>
            <person name="Benoit J.B."/>
            <person name="Bornberg-Bauer E."/>
            <person name="Tobe S.S."/>
        </authorList>
    </citation>
    <scope>NUCLEOTIDE SEQUENCE</scope>
    <source>
        <strain evidence="11">Stay&amp;Tobe</strain>
    </source>
</reference>
<feature type="transmembrane region" description="Helical" evidence="9">
    <location>
        <begin position="530"/>
        <end position="550"/>
    </location>
</feature>
<reference evidence="11" key="2">
    <citation type="submission" date="2023-05" db="EMBL/GenBank/DDBJ databases">
        <authorList>
            <person name="Fouks B."/>
        </authorList>
    </citation>
    <scope>NUCLEOTIDE SEQUENCE</scope>
    <source>
        <strain evidence="11">Stay&amp;Tobe</strain>
        <tissue evidence="11">Testes</tissue>
    </source>
</reference>
<dbReference type="InterPro" id="IPR036259">
    <property type="entry name" value="MFS_trans_sf"/>
</dbReference>
<comment type="subcellular location">
    <subcellularLocation>
        <location evidence="1">Cell membrane</location>
        <topology evidence="1">Multi-pass membrane protein</topology>
    </subcellularLocation>
</comment>
<keyword evidence="7" id="KW-1015">Disulfide bond</keyword>
<dbReference type="PROSITE" id="PS51465">
    <property type="entry name" value="KAZAL_2"/>
    <property type="match status" value="1"/>
</dbReference>
<gene>
    <name evidence="11" type="ORF">L9F63_016351</name>
</gene>
<dbReference type="InterPro" id="IPR002350">
    <property type="entry name" value="Kazal_dom"/>
</dbReference>
<keyword evidence="12" id="KW-1185">Reference proteome</keyword>
<feature type="transmembrane region" description="Helical" evidence="9">
    <location>
        <begin position="291"/>
        <end position="312"/>
    </location>
</feature>
<comment type="caution">
    <text evidence="11">The sequence shown here is derived from an EMBL/GenBank/DDBJ whole genome shotgun (WGS) entry which is preliminary data.</text>
</comment>
<organism evidence="11 12">
    <name type="scientific">Diploptera punctata</name>
    <name type="common">Pacific beetle cockroach</name>
    <dbReference type="NCBI Taxonomy" id="6984"/>
    <lineage>
        <taxon>Eukaryota</taxon>
        <taxon>Metazoa</taxon>
        <taxon>Ecdysozoa</taxon>
        <taxon>Arthropoda</taxon>
        <taxon>Hexapoda</taxon>
        <taxon>Insecta</taxon>
        <taxon>Pterygota</taxon>
        <taxon>Neoptera</taxon>
        <taxon>Polyneoptera</taxon>
        <taxon>Dictyoptera</taxon>
        <taxon>Blattodea</taxon>
        <taxon>Blaberoidea</taxon>
        <taxon>Blaberidae</taxon>
        <taxon>Diplopterinae</taxon>
        <taxon>Diploptera</taxon>
    </lineage>
</organism>
<feature type="transmembrane region" description="Helical" evidence="9">
    <location>
        <begin position="85"/>
        <end position="113"/>
    </location>
</feature>
<feature type="domain" description="Kazal-like" evidence="10">
    <location>
        <begin position="358"/>
        <end position="433"/>
    </location>
</feature>
<evidence type="ECO:0000256" key="5">
    <source>
        <dbReference type="ARBA" id="ARBA00022989"/>
    </source>
</evidence>
<dbReference type="SUPFAM" id="SSF100895">
    <property type="entry name" value="Kazal-type serine protease inhibitors"/>
    <property type="match status" value="1"/>
</dbReference>
<feature type="region of interest" description="Disordered" evidence="8">
    <location>
        <begin position="564"/>
        <end position="602"/>
    </location>
</feature>
<dbReference type="PANTHER" id="PTHR11388">
    <property type="entry name" value="ORGANIC ANION TRANSPORTER"/>
    <property type="match status" value="1"/>
</dbReference>
<feature type="transmembrane region" description="Helical" evidence="9">
    <location>
        <begin position="29"/>
        <end position="50"/>
    </location>
</feature>
<evidence type="ECO:0000259" key="10">
    <source>
        <dbReference type="PROSITE" id="PS51465"/>
    </source>
</evidence>
<evidence type="ECO:0000256" key="2">
    <source>
        <dbReference type="ARBA" id="ARBA00009657"/>
    </source>
</evidence>
<dbReference type="SUPFAM" id="SSF103473">
    <property type="entry name" value="MFS general substrate transporter"/>
    <property type="match status" value="1"/>
</dbReference>
<dbReference type="GO" id="GO:0043252">
    <property type="term" value="P:sodium-independent organic anion transport"/>
    <property type="evidence" value="ECO:0007669"/>
    <property type="project" value="TreeGrafter"/>
</dbReference>
<feature type="transmembrane region" description="Helical" evidence="9">
    <location>
        <begin position="324"/>
        <end position="342"/>
    </location>
</feature>
<feature type="transmembrane region" description="Helical" evidence="9">
    <location>
        <begin position="440"/>
        <end position="464"/>
    </location>
</feature>
<feature type="non-terminal residue" evidence="11">
    <location>
        <position position="646"/>
    </location>
</feature>
<dbReference type="InterPro" id="IPR036058">
    <property type="entry name" value="Kazal_dom_sf"/>
</dbReference>
<feature type="transmembrane region" description="Helical" evidence="9">
    <location>
        <begin position="172"/>
        <end position="191"/>
    </location>
</feature>
<keyword evidence="4 9" id="KW-0812">Transmembrane</keyword>
<dbReference type="Gene3D" id="1.20.1250.20">
    <property type="entry name" value="MFS general substrate transporter like domains"/>
    <property type="match status" value="1"/>
</dbReference>
<dbReference type="GO" id="GO:0015347">
    <property type="term" value="F:sodium-independent organic anion transmembrane transporter activity"/>
    <property type="evidence" value="ECO:0007669"/>
    <property type="project" value="TreeGrafter"/>
</dbReference>
<comment type="similarity">
    <text evidence="2">Belongs to the organo anion transporter (TC 2.A.60) family.</text>
</comment>
<keyword evidence="3" id="KW-1003">Cell membrane</keyword>
<evidence type="ECO:0000313" key="11">
    <source>
        <dbReference type="EMBL" id="KAJ9590582.1"/>
    </source>
</evidence>
<dbReference type="Pfam" id="PF03137">
    <property type="entry name" value="OATP"/>
    <property type="match status" value="1"/>
</dbReference>
<evidence type="ECO:0000313" key="12">
    <source>
        <dbReference type="Proteomes" id="UP001233999"/>
    </source>
</evidence>
<dbReference type="GO" id="GO:0016323">
    <property type="term" value="C:basolateral plasma membrane"/>
    <property type="evidence" value="ECO:0007669"/>
    <property type="project" value="TreeGrafter"/>
</dbReference>
<feature type="transmembrane region" description="Helical" evidence="9">
    <location>
        <begin position="476"/>
        <end position="497"/>
    </location>
</feature>
<dbReference type="PANTHER" id="PTHR11388:SF158">
    <property type="entry name" value="ORGANIC ANION TRANSPORTING POLYPEPTIDE 33EB"/>
    <property type="match status" value="1"/>
</dbReference>